<evidence type="ECO:0000256" key="1">
    <source>
        <dbReference type="SAM" id="Coils"/>
    </source>
</evidence>
<organism evidence="3">
    <name type="scientific">freshwater metagenome</name>
    <dbReference type="NCBI Taxonomy" id="449393"/>
    <lineage>
        <taxon>unclassified sequences</taxon>
        <taxon>metagenomes</taxon>
        <taxon>ecological metagenomes</taxon>
    </lineage>
</organism>
<dbReference type="AlphaFoldDB" id="A0A6J6UQI9"/>
<evidence type="ECO:0000313" key="3">
    <source>
        <dbReference type="EMBL" id="CAB4761288.1"/>
    </source>
</evidence>
<evidence type="ECO:0000256" key="2">
    <source>
        <dbReference type="SAM" id="MobiDB-lite"/>
    </source>
</evidence>
<protein>
    <submittedName>
        <fullName evidence="3">Unannotated protein</fullName>
    </submittedName>
</protein>
<proteinExistence type="predicted"/>
<sequence length="403" mass="41492">MSDLDTEIEGSSAAIRSVATWLRSDLGTGFSDLGDTVAAQRSAARGDWEGEAATAFASRAATLATAADEGAQISAAVAVDLEALATAMEKAQEEMATVRSLAMSAELTVDGFFVRHPGPGPSGSRPGPDATPAQADAWDESVRQHEQRVRTWNRCVEDANGTWNRWQAALDAAGAAWARHDTRYVNIAAALLSAGVQLELIRRTTPILLAEVDSMLTRAAELRVHADALYTPDGRVLDRNHFYDLLDEADRLDDAHPAARAGLPNWELPRGLTRGLWVLDVAAAGFGIYSDWDEEGPTQAIVSNAVPATASIASGVLAGAAAGAAIGTLVPLPGVGTAAGVVVGAGVGLVVGSFTSGAVDSLFESGADSLGDWGGAVSDGLGELGDTVGSVGDGVGEVFDAIF</sequence>
<feature type="coiled-coil region" evidence="1">
    <location>
        <begin position="81"/>
        <end position="108"/>
    </location>
</feature>
<keyword evidence="1" id="KW-0175">Coiled coil</keyword>
<reference evidence="3" key="1">
    <citation type="submission" date="2020-05" db="EMBL/GenBank/DDBJ databases">
        <authorList>
            <person name="Chiriac C."/>
            <person name="Salcher M."/>
            <person name="Ghai R."/>
            <person name="Kavagutti S V."/>
        </authorList>
    </citation>
    <scope>NUCLEOTIDE SEQUENCE</scope>
</reference>
<dbReference type="EMBL" id="CAEZYQ010000024">
    <property type="protein sequence ID" value="CAB4761288.1"/>
    <property type="molecule type" value="Genomic_DNA"/>
</dbReference>
<name>A0A6J6UQI9_9ZZZZ</name>
<dbReference type="Gene3D" id="1.20.1260.20">
    <property type="entry name" value="PPE superfamily"/>
    <property type="match status" value="1"/>
</dbReference>
<dbReference type="InterPro" id="IPR038332">
    <property type="entry name" value="PPE_sf"/>
</dbReference>
<accession>A0A6J6UQI9</accession>
<gene>
    <name evidence="3" type="ORF">UFOPK2761_02645</name>
</gene>
<feature type="region of interest" description="Disordered" evidence="2">
    <location>
        <begin position="114"/>
        <end position="138"/>
    </location>
</feature>